<feature type="domain" description="GOLD" evidence="4">
    <location>
        <begin position="23"/>
        <end position="136"/>
    </location>
</feature>
<feature type="domain" description="Ig-like" evidence="3">
    <location>
        <begin position="133"/>
        <end position="219"/>
    </location>
</feature>
<dbReference type="HOGENOM" id="CLU_066452_1_0_1"/>
<dbReference type="PaxDb" id="7955-ENSDARP00000111172"/>
<dbReference type="InterPro" id="IPR009038">
    <property type="entry name" value="GOLD_dom"/>
</dbReference>
<keyword evidence="1" id="KW-0472">Membrane</keyword>
<feature type="chain" id="PRO_5044730151" evidence="2">
    <location>
        <begin position="23"/>
        <end position="302"/>
    </location>
</feature>
<dbReference type="eggNOG" id="ENOG502S5D2">
    <property type="taxonomic scope" value="Eukaryota"/>
</dbReference>
<dbReference type="AlphaFoldDB" id="E7F477"/>
<dbReference type="GeneID" id="100007935"/>
<dbReference type="PROSITE" id="PS50866">
    <property type="entry name" value="GOLD"/>
    <property type="match status" value="1"/>
</dbReference>
<keyword evidence="6" id="KW-1185">Reference proteome</keyword>
<reference evidence="5" key="1">
    <citation type="submission" date="2011-04" db="UniProtKB">
        <authorList>
            <consortium name="Ensembl"/>
        </authorList>
    </citation>
    <scope>IDENTIFICATION</scope>
    <source>
        <strain evidence="5">Tuebingen</strain>
    </source>
</reference>
<evidence type="ECO:0000313" key="5">
    <source>
        <dbReference type="Ensembl" id="ENSDARP00000111172"/>
    </source>
</evidence>
<dbReference type="OMA" id="CKSTRED"/>
<accession>A0A8M1PT40</accession>
<reference evidence="7" key="3">
    <citation type="submission" date="2025-04" db="UniProtKB">
        <authorList>
            <consortium name="RefSeq"/>
        </authorList>
    </citation>
    <scope>IDENTIFICATION</scope>
    <source>
        <strain evidence="7">Tuebingen</strain>
    </source>
</reference>
<dbReference type="SUPFAM" id="SSF48726">
    <property type="entry name" value="Immunoglobulin"/>
    <property type="match status" value="2"/>
</dbReference>
<dbReference type="OrthoDB" id="9835793at2759"/>
<organism evidence="5">
    <name type="scientific">Danio rerio</name>
    <name type="common">Zebrafish</name>
    <name type="synonym">Brachydanio rerio</name>
    <dbReference type="NCBI Taxonomy" id="7955"/>
    <lineage>
        <taxon>Eukaryota</taxon>
        <taxon>Metazoa</taxon>
        <taxon>Chordata</taxon>
        <taxon>Craniata</taxon>
        <taxon>Vertebrata</taxon>
        <taxon>Euteleostomi</taxon>
        <taxon>Actinopterygii</taxon>
        <taxon>Neopterygii</taxon>
        <taxon>Teleostei</taxon>
        <taxon>Ostariophysi</taxon>
        <taxon>Cypriniformes</taxon>
        <taxon>Danionidae</taxon>
        <taxon>Danioninae</taxon>
        <taxon>Danio</taxon>
    </lineage>
</organism>
<sequence>MVLYVFFSFCLWLLCGVSGVQAEETEMKSVTEGDSVTLNTGVTEIKSNDQILWSFRFNNTETRIAEIYKQKNYTYDNENERFRHRLQLDEKTGSLTITNISKIHSGLYKLMIISGDNTYKTFNIDVNGILAVPVVIRNLPSLASSGSSNQHCSVLCSVVNVSAVSLSWYKGNSVLSSISVSDLSISLSLPLEVEYQDKNTYSCVINNTITNHTTHLDISQSCQSRSESRTSLHLLVVLLLLFLITVTIVTIFCHHKKHVKQKAQTNEEDIDYTEPTLIPHGDQDTRAEEQEQTVYSEVFLKC</sequence>
<dbReference type="KEGG" id="dre:100007935"/>
<dbReference type="GeneTree" id="ENSGT01050000244806"/>
<dbReference type="Pfam" id="PF07686">
    <property type="entry name" value="V-set"/>
    <property type="match status" value="1"/>
</dbReference>
<dbReference type="SMART" id="SM00409">
    <property type="entry name" value="IG"/>
    <property type="match status" value="1"/>
</dbReference>
<keyword evidence="1" id="KW-0812">Transmembrane</keyword>
<evidence type="ECO:0000256" key="1">
    <source>
        <dbReference type="SAM" id="Phobius"/>
    </source>
</evidence>
<evidence type="ECO:0000313" key="7">
    <source>
        <dbReference type="RefSeq" id="XP_001346270.3"/>
    </source>
</evidence>
<dbReference type="FunFam" id="2.60.40.10:FF:002431">
    <property type="entry name" value="Si:ch211-222k6.3"/>
    <property type="match status" value="1"/>
</dbReference>
<dbReference type="PROSITE" id="PS50835">
    <property type="entry name" value="IG_LIKE"/>
    <property type="match status" value="1"/>
</dbReference>
<feature type="transmembrane region" description="Helical" evidence="1">
    <location>
        <begin position="232"/>
        <end position="253"/>
    </location>
</feature>
<reference evidence="5 6" key="2">
    <citation type="journal article" date="2013" name="Nature">
        <title>The zebrafish reference genome sequence and its relationship to the human genome.</title>
        <authorList>
            <consortium name="Genome Reference Consortium Zebrafish"/>
            <person name="Howe K."/>
            <person name="Clark M.D."/>
            <person name="Torroja C.F."/>
            <person name="Torrance J."/>
            <person name="Berthelot C."/>
            <person name="Muffato M."/>
            <person name="Collins J.E."/>
            <person name="Humphray S."/>
            <person name="McLaren K."/>
            <person name="Matthews L."/>
            <person name="McLaren S."/>
            <person name="Sealy I."/>
            <person name="Caccamo M."/>
            <person name="Churcher C."/>
            <person name="Scott C."/>
            <person name="Barrett J.C."/>
            <person name="Koch R."/>
            <person name="Rauch G.J."/>
            <person name="White S."/>
            <person name="Chow W."/>
            <person name="Kilian B."/>
            <person name="Quintais L.T."/>
            <person name="Guerra-Assuncao J.A."/>
            <person name="Zhou Y."/>
            <person name="Gu Y."/>
            <person name="Yen J."/>
            <person name="Vogel J.H."/>
            <person name="Eyre T."/>
            <person name="Redmond S."/>
            <person name="Banerjee R."/>
            <person name="Chi J."/>
            <person name="Fu B."/>
            <person name="Langley E."/>
            <person name="Maguire S.F."/>
            <person name="Laird G.K."/>
            <person name="Lloyd D."/>
            <person name="Kenyon E."/>
            <person name="Donaldson S."/>
            <person name="Sehra H."/>
            <person name="Almeida-King J."/>
            <person name="Loveland J."/>
            <person name="Trevanion S."/>
            <person name="Jones M."/>
            <person name="Quail M."/>
            <person name="Willey D."/>
            <person name="Hunt A."/>
            <person name="Burton J."/>
            <person name="Sims S."/>
            <person name="McLay K."/>
            <person name="Plumb B."/>
            <person name="Davis J."/>
            <person name="Clee C."/>
            <person name="Oliver K."/>
            <person name="Clark R."/>
            <person name="Riddle C."/>
            <person name="Elliot D."/>
            <person name="Eliott D."/>
            <person name="Threadgold G."/>
            <person name="Harden G."/>
            <person name="Ware D."/>
            <person name="Begum S."/>
            <person name="Mortimore B."/>
            <person name="Mortimer B."/>
            <person name="Kerry G."/>
            <person name="Heath P."/>
            <person name="Phillimore B."/>
            <person name="Tracey A."/>
            <person name="Corby N."/>
            <person name="Dunn M."/>
            <person name="Johnson C."/>
            <person name="Wood J."/>
            <person name="Clark S."/>
            <person name="Pelan S."/>
            <person name="Griffiths G."/>
            <person name="Smith M."/>
            <person name="Glithero R."/>
            <person name="Howden P."/>
            <person name="Barker N."/>
            <person name="Lloyd C."/>
            <person name="Stevens C."/>
            <person name="Harley J."/>
            <person name="Holt K."/>
            <person name="Panagiotidis G."/>
            <person name="Lovell J."/>
            <person name="Beasley H."/>
            <person name="Henderson C."/>
            <person name="Gordon D."/>
            <person name="Auger K."/>
            <person name="Wright D."/>
            <person name="Collins J."/>
            <person name="Raisen C."/>
            <person name="Dyer L."/>
            <person name="Leung K."/>
            <person name="Robertson L."/>
            <person name="Ambridge K."/>
            <person name="Leongamornlert D."/>
            <person name="McGuire S."/>
            <person name="Gilderthorp R."/>
            <person name="Griffiths C."/>
            <person name="Manthravadi D."/>
            <person name="Nichol S."/>
            <person name="Barker G."/>
            <person name="Whitehead S."/>
            <person name="Kay M."/>
            <person name="Brown J."/>
            <person name="Murnane C."/>
            <person name="Gray E."/>
            <person name="Humphries M."/>
            <person name="Sycamore N."/>
            <person name="Barker D."/>
            <person name="Saunders D."/>
            <person name="Wallis J."/>
            <person name="Babbage A."/>
            <person name="Hammond S."/>
            <person name="Mashreghi-Mohammadi M."/>
            <person name="Barr L."/>
            <person name="Martin S."/>
            <person name="Wray P."/>
            <person name="Ellington A."/>
            <person name="Matthews N."/>
            <person name="Ellwood M."/>
            <person name="Woodmansey R."/>
            <person name="Clark G."/>
            <person name="Cooper J."/>
            <person name="Cooper J."/>
            <person name="Tromans A."/>
            <person name="Grafham D."/>
            <person name="Skuce C."/>
            <person name="Pandian R."/>
            <person name="Andrews R."/>
            <person name="Harrison E."/>
            <person name="Kimberley A."/>
            <person name="Garnett J."/>
            <person name="Fosker N."/>
            <person name="Hall R."/>
            <person name="Garner P."/>
            <person name="Kelly D."/>
            <person name="Bird C."/>
            <person name="Palmer S."/>
            <person name="Gehring I."/>
            <person name="Berger A."/>
            <person name="Dooley C.M."/>
            <person name="Ersan-Urun Z."/>
            <person name="Eser C."/>
            <person name="Geiger H."/>
            <person name="Geisler M."/>
            <person name="Karotki L."/>
            <person name="Kirn A."/>
            <person name="Konantz J."/>
            <person name="Konantz M."/>
            <person name="Oberlander M."/>
            <person name="Rudolph-Geiger S."/>
            <person name="Teucke M."/>
            <person name="Lanz C."/>
            <person name="Raddatz G."/>
            <person name="Osoegawa K."/>
            <person name="Zhu B."/>
            <person name="Rapp A."/>
            <person name="Widaa S."/>
            <person name="Langford C."/>
            <person name="Yang F."/>
            <person name="Schuster S.C."/>
            <person name="Carter N.P."/>
            <person name="Harrow J."/>
            <person name="Ning Z."/>
            <person name="Herrero J."/>
            <person name="Searle S.M."/>
            <person name="Enright A."/>
            <person name="Geisler R."/>
            <person name="Plasterk R.H."/>
            <person name="Lee C."/>
            <person name="Westerfield M."/>
            <person name="de Jong P.J."/>
            <person name="Zon L.I."/>
            <person name="Postlethwait J.H."/>
            <person name="Nusslein-Volhard C."/>
            <person name="Hubbard T.J."/>
            <person name="Roest Crollius H."/>
            <person name="Rogers J."/>
            <person name="Stemple D.L."/>
        </authorList>
    </citation>
    <scope>NUCLEOTIDE SEQUENCE [LARGE SCALE GENOMIC DNA]</scope>
    <source>
        <strain evidence="5">Tuebingen</strain>
    </source>
</reference>
<accession>E7F477</accession>
<dbReference type="PANTHER" id="PTHR21063:SF4">
    <property type="entry name" value="CD48 ANTIGEN-RELATED"/>
    <property type="match status" value="1"/>
</dbReference>
<dbReference type="InterPro" id="IPR013106">
    <property type="entry name" value="Ig_V-set"/>
</dbReference>
<gene>
    <name evidence="5 7" type="primary">LOC100007935</name>
</gene>
<protein>
    <submittedName>
        <fullName evidence="7">CD48 antigen-like</fullName>
    </submittedName>
    <submittedName>
        <fullName evidence="5">Natural killer cell receptor 2B4-like</fullName>
    </submittedName>
</protein>
<evidence type="ECO:0000259" key="3">
    <source>
        <dbReference type="PROSITE" id="PS50835"/>
    </source>
</evidence>
<dbReference type="PhylomeDB" id="E7F477"/>
<dbReference type="Ensembl" id="ENSDART00000121827.3">
    <property type="protein sequence ID" value="ENSDARP00000111172.1"/>
    <property type="gene ID" value="ENSDARG00000043131.7"/>
</dbReference>
<feature type="signal peptide" evidence="2">
    <location>
        <begin position="1"/>
        <end position="22"/>
    </location>
</feature>
<dbReference type="PANTHER" id="PTHR21063">
    <property type="entry name" value="LFA-3"/>
    <property type="match status" value="1"/>
</dbReference>
<evidence type="ECO:0000313" key="6">
    <source>
        <dbReference type="Proteomes" id="UP000000437"/>
    </source>
</evidence>
<dbReference type="Bgee" id="ENSDARG00000043131">
    <property type="expression patterns" value="Expressed in pharyngeal gill and 8 other cell types or tissues"/>
</dbReference>
<dbReference type="InterPro" id="IPR007110">
    <property type="entry name" value="Ig-like_dom"/>
</dbReference>
<evidence type="ECO:0000256" key="2">
    <source>
        <dbReference type="SAM" id="SignalP"/>
    </source>
</evidence>
<dbReference type="EMBL" id="BX664625">
    <property type="status" value="NOT_ANNOTATED_CDS"/>
    <property type="molecule type" value="Genomic_DNA"/>
</dbReference>
<dbReference type="RefSeq" id="XP_001346270.3">
    <property type="nucleotide sequence ID" value="XM_001346234.7"/>
</dbReference>
<dbReference type="SMR" id="E7F477"/>
<keyword evidence="2" id="KW-0732">Signal</keyword>
<keyword evidence="1" id="KW-1133">Transmembrane helix</keyword>
<dbReference type="InterPro" id="IPR003599">
    <property type="entry name" value="Ig_sub"/>
</dbReference>
<dbReference type="InterPro" id="IPR036179">
    <property type="entry name" value="Ig-like_dom_sf"/>
</dbReference>
<dbReference type="Gene3D" id="2.60.40.10">
    <property type="entry name" value="Immunoglobulins"/>
    <property type="match status" value="2"/>
</dbReference>
<evidence type="ECO:0000259" key="4">
    <source>
        <dbReference type="PROSITE" id="PS50866"/>
    </source>
</evidence>
<proteinExistence type="predicted"/>
<name>E7F477_DANRE</name>
<dbReference type="Proteomes" id="UP000000437">
    <property type="component" value="Chromosome 22"/>
</dbReference>
<dbReference type="InterPro" id="IPR013783">
    <property type="entry name" value="Ig-like_fold"/>
</dbReference>